<feature type="region of interest" description="Disordered" evidence="1">
    <location>
        <begin position="1"/>
        <end position="28"/>
    </location>
</feature>
<dbReference type="EMBL" id="KN042432">
    <property type="protein sequence ID" value="KFH62417.1"/>
    <property type="molecule type" value="Genomic_DNA"/>
</dbReference>
<feature type="region of interest" description="Disordered" evidence="1">
    <location>
        <begin position="111"/>
        <end position="166"/>
    </location>
</feature>
<gene>
    <name evidence="2" type="ORF">MVEG_11626</name>
</gene>
<dbReference type="AlphaFoldDB" id="A0A086TKE0"/>
<sequence>MASPSSAPTQPLQPIPANHTPLPAPETSEQALLASFKAAALSVTQLYKDSQKHQRAEHAKGYEAGLQDILSFISSHPDVLAKQDQGQTEDEIRHNTTISVDDMVTFASSARWRNQQQQPGRTNDIGGNQDTTHHAHMDQHQIIQQQQQQQQAQYAQQRHSPHVFPQ</sequence>
<feature type="compositionally biased region" description="Polar residues" evidence="1">
    <location>
        <begin position="1"/>
        <end position="12"/>
    </location>
</feature>
<organism evidence="2 3">
    <name type="scientific">Podila verticillata NRRL 6337</name>
    <dbReference type="NCBI Taxonomy" id="1069443"/>
    <lineage>
        <taxon>Eukaryota</taxon>
        <taxon>Fungi</taxon>
        <taxon>Fungi incertae sedis</taxon>
        <taxon>Mucoromycota</taxon>
        <taxon>Mortierellomycotina</taxon>
        <taxon>Mortierellomycetes</taxon>
        <taxon>Mortierellales</taxon>
        <taxon>Mortierellaceae</taxon>
        <taxon>Podila</taxon>
    </lineage>
</organism>
<reference evidence="2 3" key="1">
    <citation type="submission" date="2011-02" db="EMBL/GenBank/DDBJ databases">
        <title>The Genome Sequence of Mortierella verticillata NRRL 6337.</title>
        <authorList>
            <consortium name="The Broad Institute Genome Sequencing Platform"/>
            <person name="Russ C."/>
            <person name="Cuomo C."/>
            <person name="Burger G."/>
            <person name="Gray M.W."/>
            <person name="Holland P.W.H."/>
            <person name="King N."/>
            <person name="Lang F.B.F."/>
            <person name="Roger A.J."/>
            <person name="Ruiz-Trillo I."/>
            <person name="Young S.K."/>
            <person name="Zeng Q."/>
            <person name="Gargeya S."/>
            <person name="Alvarado L."/>
            <person name="Berlin A."/>
            <person name="Chapman S.B."/>
            <person name="Chen Z."/>
            <person name="Freedman E."/>
            <person name="Gellesch M."/>
            <person name="Goldberg J."/>
            <person name="Griggs A."/>
            <person name="Gujja S."/>
            <person name="Heilman E."/>
            <person name="Heiman D."/>
            <person name="Howarth C."/>
            <person name="Mehta T."/>
            <person name="Neiman D."/>
            <person name="Pearson M."/>
            <person name="Roberts A."/>
            <person name="Saif S."/>
            <person name="Shea T."/>
            <person name="Shenoy N."/>
            <person name="Sisk P."/>
            <person name="Stolte C."/>
            <person name="Sykes S."/>
            <person name="White J."/>
            <person name="Yandava C."/>
            <person name="Haas B."/>
            <person name="Nusbaum C."/>
            <person name="Birren B."/>
        </authorList>
    </citation>
    <scope>NUCLEOTIDE SEQUENCE [LARGE SCALE GENOMIC DNA]</scope>
    <source>
        <strain evidence="2 3">NRRL 6337</strain>
    </source>
</reference>
<accession>A0A086TKE0</accession>
<dbReference type="PANTHER" id="PTHR38645">
    <property type="entry name" value="CHROMOSOME 9, WHOLE GENOME SHOTGUN SEQUENCE"/>
    <property type="match status" value="1"/>
</dbReference>
<dbReference type="PANTHER" id="PTHR38645:SF1">
    <property type="entry name" value="YALI0F12243P"/>
    <property type="match status" value="1"/>
</dbReference>
<keyword evidence="3" id="KW-1185">Reference proteome</keyword>
<evidence type="ECO:0000256" key="1">
    <source>
        <dbReference type="SAM" id="MobiDB-lite"/>
    </source>
</evidence>
<dbReference type="OrthoDB" id="21418at2759"/>
<feature type="compositionally biased region" description="Polar residues" evidence="1">
    <location>
        <begin position="111"/>
        <end position="130"/>
    </location>
</feature>
<evidence type="ECO:0000313" key="2">
    <source>
        <dbReference type="EMBL" id="KFH62417.1"/>
    </source>
</evidence>
<feature type="compositionally biased region" description="Low complexity" evidence="1">
    <location>
        <begin position="140"/>
        <end position="157"/>
    </location>
</feature>
<proteinExistence type="predicted"/>
<name>A0A086TKE0_9FUNG</name>
<dbReference type="Proteomes" id="UP000243308">
    <property type="component" value="Unassembled WGS sequence"/>
</dbReference>
<protein>
    <submittedName>
        <fullName evidence="2">Uncharacterized protein</fullName>
    </submittedName>
</protein>
<evidence type="ECO:0000313" key="3">
    <source>
        <dbReference type="Proteomes" id="UP000243308"/>
    </source>
</evidence>